<dbReference type="AlphaFoldDB" id="A0A836B8Z9"/>
<keyword evidence="3" id="KW-1185">Reference proteome</keyword>
<gene>
    <name evidence="2" type="ORF">HYH02_003918</name>
</gene>
<feature type="region of interest" description="Disordered" evidence="1">
    <location>
        <begin position="603"/>
        <end position="642"/>
    </location>
</feature>
<feature type="compositionally biased region" description="Basic and acidic residues" evidence="1">
    <location>
        <begin position="360"/>
        <end position="369"/>
    </location>
</feature>
<feature type="compositionally biased region" description="Basic and acidic residues" evidence="1">
    <location>
        <begin position="406"/>
        <end position="415"/>
    </location>
</feature>
<name>A0A836B8Z9_9CHLO</name>
<dbReference type="OrthoDB" id="548903at2759"/>
<feature type="region of interest" description="Disordered" evidence="1">
    <location>
        <begin position="667"/>
        <end position="695"/>
    </location>
</feature>
<feature type="compositionally biased region" description="Basic and acidic residues" evidence="1">
    <location>
        <begin position="605"/>
        <end position="615"/>
    </location>
</feature>
<dbReference type="EMBL" id="JAEHOD010000008">
    <property type="protein sequence ID" value="KAG2451312.1"/>
    <property type="molecule type" value="Genomic_DNA"/>
</dbReference>
<feature type="compositionally biased region" description="Polar residues" evidence="1">
    <location>
        <begin position="212"/>
        <end position="223"/>
    </location>
</feature>
<evidence type="ECO:0000313" key="3">
    <source>
        <dbReference type="Proteomes" id="UP000613740"/>
    </source>
</evidence>
<evidence type="ECO:0000313" key="2">
    <source>
        <dbReference type="EMBL" id="KAG2451312.1"/>
    </source>
</evidence>
<sequence>MSDAASDTSSIHQDIQLKLNVLEALRRANPASGDTSHRAPALKGLVSAAAVTRLQQENFQMAVRDFLQKPVPPPRVEQATALSHLVRRTHNRLRSKEMRDREAVEARMAQREPWAATLAKDISRTHFRTRGRYDTGSKYPHLAAPGLAPVAGVGAGCGAGSGDTERAEVQAQERQREPLLVMLQTRKLLGMVETVLDTSGAVRVGQQQAFLSPSPVQRQQDQQGPALPAARPQRTRGIIGLRGVAGSSSGVAEQEQLAEAARVWAGAATAITGGGESTFAHATAPQPAVLPQATSSAGGGIENDSSARGLRVPELRATLFALARYGHTTQISACEDVLSPAGPQQQASRADCSRTHRHRSTDFREEHECSSSGSGSGSRSAAGKARRRREAAPNSSSEDASAGTTSRDESEREGPDETVEVASAAAVASRGLEVDGAACGGGRAAVAAGSTRAQPPARPSASAASEGAASAAAASAAVVASAEPLLSAPPLPSPFLAATEATMPNGLSAVGGAGSGNNTDPAVDAAARLPGYVQRLPVAVQQHVLADSLQQLLACSRGLIARAEGLLGCAPTAGSCPEGGVAAGVAVGAVGDVAGGGGSGTYSRTDVEGCSDVHDPGPSSGGGRDGPFSHAGDDKDYGGASQQPLLATGLMQAEGMLPSGCVEEEAQAAHAVSGPEVPADAAVADSISGPAVTPD</sequence>
<dbReference type="Proteomes" id="UP000613740">
    <property type="component" value="Unassembled WGS sequence"/>
</dbReference>
<organism evidence="2 3">
    <name type="scientific">Chlamydomonas schloesseri</name>
    <dbReference type="NCBI Taxonomy" id="2026947"/>
    <lineage>
        <taxon>Eukaryota</taxon>
        <taxon>Viridiplantae</taxon>
        <taxon>Chlorophyta</taxon>
        <taxon>core chlorophytes</taxon>
        <taxon>Chlorophyceae</taxon>
        <taxon>CS clade</taxon>
        <taxon>Chlamydomonadales</taxon>
        <taxon>Chlamydomonadaceae</taxon>
        <taxon>Chlamydomonas</taxon>
    </lineage>
</organism>
<feature type="region of interest" description="Disordered" evidence="1">
    <location>
        <begin position="338"/>
        <end position="420"/>
    </location>
</feature>
<accession>A0A836B8Z9</accession>
<evidence type="ECO:0000256" key="1">
    <source>
        <dbReference type="SAM" id="MobiDB-lite"/>
    </source>
</evidence>
<reference evidence="2" key="1">
    <citation type="journal article" date="2020" name="bioRxiv">
        <title>Comparative genomics of Chlamydomonas.</title>
        <authorList>
            <person name="Craig R.J."/>
            <person name="Hasan A.R."/>
            <person name="Ness R.W."/>
            <person name="Keightley P.D."/>
        </authorList>
    </citation>
    <scope>NUCLEOTIDE SEQUENCE</scope>
    <source>
        <strain evidence="2">CCAP 11/173</strain>
    </source>
</reference>
<comment type="caution">
    <text evidence="2">The sequence shown here is derived from an EMBL/GenBank/DDBJ whole genome shotgun (WGS) entry which is preliminary data.</text>
</comment>
<feature type="compositionally biased region" description="Polar residues" evidence="1">
    <location>
        <begin position="393"/>
        <end position="405"/>
    </location>
</feature>
<protein>
    <submittedName>
        <fullName evidence="2">Uncharacterized protein</fullName>
    </submittedName>
</protein>
<proteinExistence type="predicted"/>
<feature type="compositionally biased region" description="Low complexity" evidence="1">
    <location>
        <begin position="370"/>
        <end position="383"/>
    </location>
</feature>
<feature type="region of interest" description="Disordered" evidence="1">
    <location>
        <begin position="212"/>
        <end position="234"/>
    </location>
</feature>